<comment type="caution">
    <text evidence="2">The sequence shown here is derived from an EMBL/GenBank/DDBJ whole genome shotgun (WGS) entry which is preliminary data.</text>
</comment>
<evidence type="ECO:0008006" key="4">
    <source>
        <dbReference type="Google" id="ProtNLM"/>
    </source>
</evidence>
<protein>
    <recommendedName>
        <fullName evidence="4">DUF2695 domain-containing protein</fullName>
    </recommendedName>
</protein>
<sequence>MDTKTITEEAEQILRDAAETMSAPRGGECLVCFVIRQLDEFGCDNSHRFVLRYRERCAPRASSLLTRLSDMGACCCDCELTLNAYDLHDSLWKPRQGNLDSDGDDEVRDREWPEEMPPCQGVRRGSTQPCANWVRRRRW</sequence>
<dbReference type="Pfam" id="PF10905">
    <property type="entry name" value="DUF2695"/>
    <property type="match status" value="1"/>
</dbReference>
<dbReference type="Proteomes" id="UP000537260">
    <property type="component" value="Unassembled WGS sequence"/>
</dbReference>
<evidence type="ECO:0000313" key="2">
    <source>
        <dbReference type="EMBL" id="NYJ19819.1"/>
    </source>
</evidence>
<proteinExistence type="predicted"/>
<dbReference type="AlphaFoldDB" id="A0A7Z0J6D2"/>
<dbReference type="InterPro" id="IPR024248">
    <property type="entry name" value="DUF2695"/>
</dbReference>
<organism evidence="2 3">
    <name type="scientific">Glaciibacter psychrotolerans</name>
    <dbReference type="NCBI Taxonomy" id="670054"/>
    <lineage>
        <taxon>Bacteria</taxon>
        <taxon>Bacillati</taxon>
        <taxon>Actinomycetota</taxon>
        <taxon>Actinomycetes</taxon>
        <taxon>Micrococcales</taxon>
        <taxon>Microbacteriaceae</taxon>
        <taxon>Glaciibacter</taxon>
    </lineage>
</organism>
<evidence type="ECO:0000256" key="1">
    <source>
        <dbReference type="SAM" id="MobiDB-lite"/>
    </source>
</evidence>
<dbReference type="EMBL" id="JACCFM010000001">
    <property type="protein sequence ID" value="NYJ19819.1"/>
    <property type="molecule type" value="Genomic_DNA"/>
</dbReference>
<feature type="region of interest" description="Disordered" evidence="1">
    <location>
        <begin position="92"/>
        <end position="126"/>
    </location>
</feature>
<keyword evidence="3" id="KW-1185">Reference proteome</keyword>
<reference evidence="2 3" key="1">
    <citation type="submission" date="2020-07" db="EMBL/GenBank/DDBJ databases">
        <title>Sequencing the genomes of 1000 actinobacteria strains.</title>
        <authorList>
            <person name="Klenk H.-P."/>
        </authorList>
    </citation>
    <scope>NUCLEOTIDE SEQUENCE [LARGE SCALE GENOMIC DNA]</scope>
    <source>
        <strain evidence="2 3">LI1</strain>
    </source>
</reference>
<name>A0A7Z0J6D2_9MICO</name>
<evidence type="ECO:0000313" key="3">
    <source>
        <dbReference type="Proteomes" id="UP000537260"/>
    </source>
</evidence>
<accession>A0A7Z0J6D2</accession>
<gene>
    <name evidence="2" type="ORF">HNR05_001610</name>
</gene>
<dbReference type="RefSeq" id="WP_179578515.1">
    <property type="nucleotide sequence ID" value="NZ_JACCFM010000001.1"/>
</dbReference>